<evidence type="ECO:0000313" key="2">
    <source>
        <dbReference type="EMBL" id="CFE47829.1"/>
    </source>
</evidence>
<reference evidence="6 24" key="1">
    <citation type="submission" date="2015-03" db="EMBL/GenBank/DDBJ databases">
        <authorList>
            <consortium name="Pathogen Informatics"/>
            <person name="Murphy D."/>
        </authorList>
    </citation>
    <scope>NUCLEOTIDE SEQUENCE</scope>
    <source>
        <strain evidence="6 24">0268S</strain>
        <strain evidence="11">N09902308</strain>
    </source>
</reference>
<evidence type="ECO:0000313" key="8">
    <source>
        <dbReference type="EMBL" id="COV42585.1"/>
    </source>
</evidence>
<dbReference type="Proteomes" id="UP000189452">
    <property type="component" value="Chromosome"/>
</dbReference>
<dbReference type="EMBL" id="CSAE01000563">
    <property type="protein sequence ID" value="COW52875.1"/>
    <property type="molecule type" value="Genomic_DNA"/>
</dbReference>
<dbReference type="EMBL" id="CSBK01001020">
    <property type="protein sequence ID" value="COY22330.1"/>
    <property type="molecule type" value="Genomic_DNA"/>
</dbReference>
<evidence type="ECO:0000313" key="18">
    <source>
        <dbReference type="Proteomes" id="UP000039217"/>
    </source>
</evidence>
<evidence type="ECO:0000313" key="20">
    <source>
        <dbReference type="Proteomes" id="UP000046680"/>
    </source>
</evidence>
<dbReference type="Proteomes" id="UP000038802">
    <property type="component" value="Unassembled WGS sequence"/>
</dbReference>
<evidence type="ECO:0000313" key="5">
    <source>
        <dbReference type="EMBL" id="CKR72471.1"/>
    </source>
</evidence>
<reference evidence="13 26" key="6">
    <citation type="submission" date="2017-02" db="EMBL/GenBank/DDBJ databases">
        <title>Protein polymorphisms may explain contrasting epidemiological fitness of two variants of a multidrug-resistant Mycobacterium tuberculosis strain.</title>
        <authorList>
            <person name="Bigi M.M."/>
            <person name="Lopez B."/>
            <person name="Blanco F.C."/>
            <person name="Sasiain M.C."/>
            <person name="De La Barrera S."/>
            <person name="Ritacco V."/>
            <person name="Bigi F."/>
            <person name="Soria M.A."/>
        </authorList>
    </citation>
    <scope>NUCLEOTIDE SEQUENCE [LARGE SCALE GENOMIC DNA]</scope>
    <source>
        <strain evidence="13 26">6548</strain>
    </source>
</reference>
<reference evidence="12 30" key="10">
    <citation type="submission" date="2021-03" db="EMBL/GenBank/DDBJ databases">
        <title>Whole Genome Sequencing of Mycobacterium tuberculosis clinical isolates from Arunachal Pradesh, India.</title>
        <authorList>
            <person name="Singh S."/>
            <person name="Mudliar S.R."/>
            <person name="Kulsum U."/>
            <person name="Rufai S.B."/>
            <person name="Singh P.K."/>
            <person name="Umpo M."/>
            <person name="Nyori M."/>
        </authorList>
    </citation>
    <scope>NUCLEOTIDE SEQUENCE [LARGE SCALE GENOMIC DNA]</scope>
    <source>
        <strain evidence="12 30">OMICS/BPL/0142/20/SP</strain>
    </source>
</reference>
<evidence type="ECO:0000313" key="10">
    <source>
        <dbReference type="EMBL" id="COX19091.1"/>
    </source>
</evidence>
<dbReference type="PATRIC" id="fig|1773.206.peg.3807"/>
<evidence type="ECO:0000313" key="15">
    <source>
        <dbReference type="EMBL" id="VCU51475.1"/>
    </source>
</evidence>
<dbReference type="EMBL" id="CSAJ01000012">
    <property type="protein sequence ID" value="COV42585.1"/>
    <property type="molecule type" value="Genomic_DNA"/>
</dbReference>
<dbReference type="STRING" id="115862.BBG46_16605"/>
<dbReference type="Proteomes" id="UP000300237">
    <property type="component" value="Chromosome"/>
</dbReference>
<proteinExistence type="predicted"/>
<dbReference type="EMBL" id="LR027516">
    <property type="protein sequence ID" value="VCU51475.1"/>
    <property type="molecule type" value="Genomic_DNA"/>
</dbReference>
<evidence type="ECO:0000313" key="22">
    <source>
        <dbReference type="Proteomes" id="UP000048600"/>
    </source>
</evidence>
<evidence type="ECO:0000313" key="14">
    <source>
        <dbReference type="EMBL" id="REQ51393.1"/>
    </source>
</evidence>
<reference evidence="9" key="3">
    <citation type="submission" date="2015-03" db="EMBL/GenBank/DDBJ databases">
        <authorList>
            <person name="Murphy D."/>
        </authorList>
    </citation>
    <scope>NUCLEOTIDE SEQUENCE [LARGE SCALE GENOMIC DNA]</scope>
    <source>
        <strain evidence="9">K00500041</strain>
    </source>
</reference>
<dbReference type="EMBL" id="CNFT01000136">
    <property type="protein sequence ID" value="CKR18574.1"/>
    <property type="molecule type" value="Genomic_DNA"/>
</dbReference>
<dbReference type="Proteomes" id="UP000046947">
    <property type="component" value="Unassembled WGS sequence"/>
</dbReference>
<reference evidence="16 17" key="2">
    <citation type="submission" date="2015-03" db="EMBL/GenBank/DDBJ databases">
        <authorList>
            <consortium name="Pathogen Informatics"/>
        </authorList>
    </citation>
    <scope>NUCLEOTIDE SEQUENCE [LARGE SCALE GENOMIC DNA]</scope>
    <source>
        <strain evidence="4 25">Bir 185</strain>
        <strain evidence="5 23">Bir 187</strain>
        <strain evidence="3 20">C09601061</strain>
        <strain evidence="7 18">D00501624</strain>
        <strain evidence="2 21">H09601792</strain>
        <strain evidence="16">K00500041</strain>
        <strain evidence="8 19">M09401471</strain>
        <strain evidence="17">N09902308</strain>
        <strain evidence="10 22">P00601463</strain>
    </source>
</reference>
<evidence type="ECO:0000313" key="19">
    <source>
        <dbReference type="Proteomes" id="UP000044938"/>
    </source>
</evidence>
<evidence type="ECO:0000313" key="29">
    <source>
        <dbReference type="Proteomes" id="UP000300237"/>
    </source>
</evidence>
<reference evidence="13 26" key="4">
    <citation type="submission" date="2016-04" db="EMBL/GenBank/DDBJ databases">
        <authorList>
            <person name="Bigi M."/>
            <person name="Bigi F."/>
            <person name="Soria M.A."/>
        </authorList>
    </citation>
    <scope>NUCLEOTIDE SEQUENCE [LARGE SCALE GENOMIC DNA]</scope>
    <source>
        <strain evidence="13 26">6548</strain>
    </source>
</reference>
<dbReference type="EMBL" id="CQQC01000702">
    <property type="protein sequence ID" value="CNV35025.1"/>
    <property type="molecule type" value="Genomic_DNA"/>
</dbReference>
<evidence type="ECO:0000313" key="25">
    <source>
        <dbReference type="Proteomes" id="UP000050164"/>
    </source>
</evidence>
<dbReference type="Proteomes" id="UP000044938">
    <property type="component" value="Unassembled WGS sequence"/>
</dbReference>
<dbReference type="EMBL" id="LWDQ01000001">
    <property type="protein sequence ID" value="OMH61135.1"/>
    <property type="molecule type" value="Genomic_DNA"/>
</dbReference>
<dbReference type="Proteomes" id="UP000256381">
    <property type="component" value="Unassembled WGS sequence"/>
</dbReference>
<sequence length="61" mass="6787">MDHPTEREWASIAEHTRASNFTGDLLRMPPYPLILTLRTLVGSAEVVTASHTLFLSAATEY</sequence>
<evidence type="ECO:0000313" key="1">
    <source>
        <dbReference type="EMBL" id="AUS52390.1"/>
    </source>
</evidence>
<dbReference type="EMBL" id="JAGIZI010000007">
    <property type="protein sequence ID" value="MBP0682873.1"/>
    <property type="molecule type" value="Genomic_DNA"/>
</dbReference>
<organism evidence="4 25">
    <name type="scientific">Mycobacterium tuberculosis</name>
    <dbReference type="NCBI Taxonomy" id="1773"/>
    <lineage>
        <taxon>Bacteria</taxon>
        <taxon>Bacillati</taxon>
        <taxon>Actinomycetota</taxon>
        <taxon>Actinomycetes</taxon>
        <taxon>Mycobacteriales</taxon>
        <taxon>Mycobacteriaceae</taxon>
        <taxon>Mycobacterium</taxon>
        <taxon>Mycobacterium tuberculosis complex</taxon>
    </lineage>
</organism>
<dbReference type="EMBL" id="CNFU01000381">
    <property type="protein sequence ID" value="CKR72471.1"/>
    <property type="molecule type" value="Genomic_DNA"/>
</dbReference>
<gene>
    <name evidence="13" type="ORF">A4S10_03324</name>
    <name evidence="1" type="ORF">CAB90_03574</name>
    <name evidence="15" type="ORF">DKC2_3382</name>
    <name evidence="14" type="ORF">DSJ38_12535</name>
    <name evidence="3" type="ORF">ERS007657_01571</name>
    <name evidence="7" type="ORF">ERS007661_02134</name>
    <name evidence="2" type="ORF">ERS007688_00879</name>
    <name evidence="9" type="ORF">ERS007703_03808</name>
    <name evidence="8" type="ORF">ERS007720_00191</name>
    <name evidence="11" type="ORF">ERS007739_02280</name>
    <name evidence="10" type="ORF">ERS007741_03963</name>
    <name evidence="4" type="ORF">ERS027659_00876</name>
    <name evidence="5" type="ORF">ERS027661_01983</name>
    <name evidence="6" type="ORF">ERS094118_01429</name>
    <name evidence="12" type="ORF">J8J21_07000</name>
</gene>
<evidence type="ECO:0000313" key="17">
    <source>
        <dbReference type="Proteomes" id="UP000039021"/>
    </source>
</evidence>
<dbReference type="Proteomes" id="UP000050164">
    <property type="component" value="Unassembled WGS sequence"/>
</dbReference>
<dbReference type="Proteomes" id="UP000046680">
    <property type="component" value="Unassembled WGS sequence"/>
</dbReference>
<evidence type="ECO:0000313" key="28">
    <source>
        <dbReference type="Proteomes" id="UP000256381"/>
    </source>
</evidence>
<evidence type="ECO:0000313" key="23">
    <source>
        <dbReference type="Proteomes" id="UP000049023"/>
    </source>
</evidence>
<reference evidence="14 28" key="5">
    <citation type="journal article" date="2017" name="N. Engl. J. Med.">
        <title>Transmission of Extensively Drug-Resistant Tuberculosis in South Africa.</title>
        <authorList>
            <person name="Shah N.S."/>
            <person name="Auld S.C."/>
            <person name="Brust J.C."/>
            <person name="Mathema B."/>
            <person name="Ismail N."/>
            <person name="Moodley P."/>
            <person name="Mlisana K."/>
            <person name="Allana S."/>
            <person name="Campbell A."/>
            <person name="Mthiyane T."/>
            <person name="Morris N."/>
            <person name="Mpangase P."/>
            <person name="van der Meulen H."/>
            <person name="Omar S.V."/>
            <person name="Brown T.S."/>
            <person name="Narechania A."/>
            <person name="Shaskina E."/>
            <person name="Kapwata T."/>
            <person name="Kreiswirth B."/>
            <person name="Gandhi N.R."/>
        </authorList>
    </citation>
    <scope>NUCLEOTIDE SEQUENCE [LARGE SCALE GENOMIC DNA]</scope>
    <source>
        <strain evidence="14 28">32301_S10</strain>
    </source>
</reference>
<dbReference type="RefSeq" id="WP_003908177.1">
    <property type="nucleotide sequence ID" value="NZ_AP017901.1"/>
</dbReference>
<evidence type="ECO:0000313" key="30">
    <source>
        <dbReference type="Proteomes" id="UP000671119"/>
    </source>
</evidence>
<name>A0A066S6G2_MYCTX</name>
<dbReference type="Proteomes" id="UP000236349">
    <property type="component" value="Chromosome"/>
</dbReference>
<dbReference type="Proteomes" id="UP000671119">
    <property type="component" value="Unassembled WGS sequence"/>
</dbReference>
<protein>
    <submittedName>
        <fullName evidence="4">Uncharacterized protein</fullName>
    </submittedName>
</protein>
<evidence type="ECO:0000313" key="7">
    <source>
        <dbReference type="EMBL" id="CNV35025.1"/>
    </source>
</evidence>
<evidence type="ECO:0000313" key="21">
    <source>
        <dbReference type="Proteomes" id="UP000046947"/>
    </source>
</evidence>
<evidence type="ECO:0000313" key="11">
    <source>
        <dbReference type="EMBL" id="COY22330.1"/>
    </source>
</evidence>
<dbReference type="EMBL" id="QTBD01000156">
    <property type="protein sequence ID" value="REQ51393.1"/>
    <property type="molecule type" value="Genomic_DNA"/>
</dbReference>
<evidence type="ECO:0000313" key="13">
    <source>
        <dbReference type="EMBL" id="OMH61135.1"/>
    </source>
</evidence>
<dbReference type="EMBL" id="CFOH01000096">
    <property type="protein sequence ID" value="CFE47829.1"/>
    <property type="molecule type" value="Genomic_DNA"/>
</dbReference>
<dbReference type="Proteomes" id="UP000039021">
    <property type="component" value="Unassembled WGS sequence"/>
</dbReference>
<dbReference type="Proteomes" id="UP000049023">
    <property type="component" value="Unassembled WGS sequence"/>
</dbReference>
<reference evidence="15 29" key="9">
    <citation type="submission" date="2018-08" db="EMBL/GenBank/DDBJ databases">
        <authorList>
            <person name="Fokvardsen B D."/>
            <person name="Norman A."/>
        </authorList>
    </citation>
    <scope>NUCLEOTIDE SEQUENCE [LARGE SCALE GENOMIC DNA]</scope>
    <source>
        <strain evidence="15 29">DKC2</strain>
    </source>
</reference>
<evidence type="ECO:0000313" key="16">
    <source>
        <dbReference type="Proteomes" id="UP000038802"/>
    </source>
</evidence>
<evidence type="ECO:0000313" key="27">
    <source>
        <dbReference type="Proteomes" id="UP000236349"/>
    </source>
</evidence>
<evidence type="ECO:0000313" key="4">
    <source>
        <dbReference type="EMBL" id="CKR18574.1"/>
    </source>
</evidence>
<dbReference type="EMBL" id="CGCX01000499">
    <property type="protein sequence ID" value="CFR77430.1"/>
    <property type="molecule type" value="Genomic_DNA"/>
</dbReference>
<accession>A0A066S6G2</accession>
<dbReference type="EMBL" id="CP024614">
    <property type="protein sequence ID" value="AUS52390.1"/>
    <property type="molecule type" value="Genomic_DNA"/>
</dbReference>
<dbReference type="Proteomes" id="UP000048600">
    <property type="component" value="Unassembled WGS sequence"/>
</dbReference>
<dbReference type="Proteomes" id="UP000039217">
    <property type="component" value="Unassembled WGS sequence"/>
</dbReference>
<dbReference type="EMBL" id="CHKL01000694">
    <property type="protein sequence ID" value="COX19091.1"/>
    <property type="molecule type" value="Genomic_DNA"/>
</dbReference>
<dbReference type="EMBL" id="COPH01000009">
    <property type="protein sequence ID" value="CLV87294.1"/>
    <property type="molecule type" value="Genomic_DNA"/>
</dbReference>
<evidence type="ECO:0000313" key="9">
    <source>
        <dbReference type="EMBL" id="COW52875.1"/>
    </source>
</evidence>
<dbReference type="AlphaFoldDB" id="A0A066S6G2"/>
<evidence type="ECO:0000313" key="3">
    <source>
        <dbReference type="EMBL" id="CFR77430.1"/>
    </source>
</evidence>
<evidence type="ECO:0000313" key="12">
    <source>
        <dbReference type="EMBL" id="MBP0682873.1"/>
    </source>
</evidence>
<evidence type="ECO:0000313" key="24">
    <source>
        <dbReference type="Proteomes" id="UP000050139"/>
    </source>
</evidence>
<evidence type="ECO:0000313" key="26">
    <source>
        <dbReference type="Proteomes" id="UP000189452"/>
    </source>
</evidence>
<evidence type="ECO:0000313" key="6">
    <source>
        <dbReference type="EMBL" id="CLV87294.1"/>
    </source>
</evidence>
<dbReference type="Proteomes" id="UP000050139">
    <property type="component" value="Unassembled WGS sequence"/>
</dbReference>
<reference evidence="1 27" key="7">
    <citation type="submission" date="2017-10" db="EMBL/GenBank/DDBJ databases">
        <title>Clinical isolate obtained from a human patient with meningeal tuberculosis in michoacan, Mexico.</title>
        <authorList>
            <person name="Guillen-Nepita A.L."/>
            <person name="Negrete-Paz A.M."/>
            <person name="Vazquez-Marrufo G."/>
            <person name="Cruz-Hernandez A."/>
            <person name="Fresia P."/>
            <person name="Naya H."/>
            <person name="Vazquez-Garciduenas M.S."/>
        </authorList>
    </citation>
    <scope>NUCLEOTIDE SEQUENCE [LARGE SCALE GENOMIC DNA]</scope>
    <source>
        <strain evidence="27">Beijing/MYC004</strain>
        <strain evidence="1">MYC004</strain>
    </source>
</reference>
<reference evidence="14" key="8">
    <citation type="submission" date="2018-07" db="EMBL/GenBank/DDBJ databases">
        <authorList>
            <person name="Shah S."/>
            <person name="Brown T."/>
            <person name="Auld S."/>
            <person name="Bratton K."/>
            <person name="Narechania A."/>
            <person name="Mathema B."/>
            <person name="Gandhi N."/>
        </authorList>
    </citation>
    <scope>NUCLEOTIDE SEQUENCE</scope>
    <source>
        <strain evidence="14">32301_S10</strain>
    </source>
</reference>